<feature type="non-terminal residue" evidence="1">
    <location>
        <position position="1"/>
    </location>
</feature>
<evidence type="ECO:0000313" key="1">
    <source>
        <dbReference type="EMBL" id="NMA44740.1"/>
    </source>
</evidence>
<reference evidence="1 2" key="1">
    <citation type="journal article" date="2020" name="Biotechnol. Biofuels">
        <title>New insights from the biogas microbiome by comprehensive genome-resolved metagenomics of nearly 1600 species originating from multiple anaerobic digesters.</title>
        <authorList>
            <person name="Campanaro S."/>
            <person name="Treu L."/>
            <person name="Rodriguez-R L.M."/>
            <person name="Kovalovszki A."/>
            <person name="Ziels R.M."/>
            <person name="Maus I."/>
            <person name="Zhu X."/>
            <person name="Kougias P.G."/>
            <person name="Basile A."/>
            <person name="Luo G."/>
            <person name="Schluter A."/>
            <person name="Konstantinidis K.T."/>
            <person name="Angelidaki I."/>
        </authorList>
    </citation>
    <scope>NUCLEOTIDE SEQUENCE [LARGE SCALE GENOMIC DNA]</scope>
    <source>
        <strain evidence="1">AS22ysBPME_79</strain>
    </source>
</reference>
<dbReference type="AlphaFoldDB" id="A0A7K4BZQ5"/>
<protein>
    <recommendedName>
        <fullName evidence="3">GLUG domain-containing protein</fullName>
    </recommendedName>
</protein>
<evidence type="ECO:0008006" key="3">
    <source>
        <dbReference type="Google" id="ProtNLM"/>
    </source>
</evidence>
<dbReference type="Proteomes" id="UP000526302">
    <property type="component" value="Unassembled WGS sequence"/>
</dbReference>
<accession>A0A7K4BZQ5</accession>
<organism evidence="1 2">
    <name type="scientific">Candidatus Iainarchaeum sp</name>
    <dbReference type="NCBI Taxonomy" id="3101447"/>
    <lineage>
        <taxon>Archaea</taxon>
        <taxon>Candidatus Iainarchaeota</taxon>
        <taxon>Candidatus Iainarchaeia</taxon>
        <taxon>Candidatus Iainarchaeales</taxon>
        <taxon>Candidatus Iainarchaeaceae</taxon>
        <taxon>Candidatus Iainarchaeum</taxon>
    </lineage>
</organism>
<dbReference type="EMBL" id="JAAZKV010000020">
    <property type="protein sequence ID" value="NMA44740.1"/>
    <property type="molecule type" value="Genomic_DNA"/>
</dbReference>
<comment type="caution">
    <text evidence="1">The sequence shown here is derived from an EMBL/GenBank/DDBJ whole genome shotgun (WGS) entry which is preliminary data.</text>
</comment>
<sequence>LLLTTYSYACTIETITTNNIDGYYSTEEEIIINLTISGDCSNTNLNVYSKDLYTMENKKIYNGPITKQQMQFTTNTNQQTIQKIYATIQPTKTTKATNNQTITTPVITSIQRGRIYTLLTDFYGVYDPYTYEYDDTININLVVYSQSGKIRTSTYGFYFLNNDFNIVEYLTPEFGTCSKLENYPYSCEFPEVTLYPGSAISPKFKITKLTYNDMIFTFGEDGPVLYDVNKPIFSKPFITIKNINTQNNLLNIDYNIYNYDDINYCSLIINGEEKQRDYNINLDNNFVQDVNLGENIIDINCYTDMNHYTYPSPIYDPSYAQPQPQPSADNVLVSLDESLVINVSDFVDGNGLPENPFVVGDCSQLQLINNYSTNHFALRENIDCNGFEFYPINDFNGYFDGNGKTIKNLTINLPEQNNVGLFSILNGTITKIGLQDVNIIGYNNVGGIAGTNNGKIQQTYVTGNITGNKYIGGIAGINERIEVRDGFPYSTSVCGDILKEINDSYSTANIFGNQVLGGITGYNKGKILNVYSTGNINDKNTGGLAGINYTKCYSYTHAIKTGIINQSFSLINPTENNLCYSTWYRGSGATEYGNLSDTINNPDTNYLTNQNNPPFNSWNFETIWKMGNKKTLGANTHPILQWE</sequence>
<name>A0A7K4BZQ5_9ARCH</name>
<gene>
    <name evidence="1" type="ORF">GX950_02950</name>
</gene>
<evidence type="ECO:0000313" key="2">
    <source>
        <dbReference type="Proteomes" id="UP000526302"/>
    </source>
</evidence>
<proteinExistence type="predicted"/>
<dbReference type="Gene3D" id="2.160.20.110">
    <property type="match status" value="1"/>
</dbReference>